<sequence length="177" mass="20260" precursor="true">MKRRSYAMLRAAAALAVLVVASPAWAELRGEVVRIIDGDTIDVLVDKQPVRVRLVDIDAPEKRQAFGERARQALAGMVFRRHVLVDEKDTDRYGRTLGTVWVNMELASRPPQPRNVNAAMVHQGMAWAYRFHGRAADPEMLRLEQEARGKRVGLWSDPHAVEPWKWRRESNNRRDEG</sequence>
<dbReference type="EC" id="3.1.31.1" evidence="6"/>
<dbReference type="PROSITE" id="PS01123">
    <property type="entry name" value="TNASE_1"/>
    <property type="match status" value="1"/>
</dbReference>
<evidence type="ECO:0000256" key="1">
    <source>
        <dbReference type="ARBA" id="ARBA00022722"/>
    </source>
</evidence>
<evidence type="ECO:0000256" key="3">
    <source>
        <dbReference type="ARBA" id="ARBA00022801"/>
    </source>
</evidence>
<evidence type="ECO:0000256" key="2">
    <source>
        <dbReference type="ARBA" id="ARBA00022759"/>
    </source>
</evidence>
<dbReference type="AlphaFoldDB" id="A0A6G9HI88"/>
<accession>A0A6G9HI88</accession>
<evidence type="ECO:0000259" key="5">
    <source>
        <dbReference type="PROSITE" id="PS50830"/>
    </source>
</evidence>
<dbReference type="EMBL" id="MN602278">
    <property type="protein sequence ID" value="QIQ10414.1"/>
    <property type="molecule type" value="Genomic_DNA"/>
</dbReference>
<gene>
    <name evidence="6" type="primary">nuc</name>
</gene>
<dbReference type="GO" id="GO:1990599">
    <property type="term" value="F:3' overhang single-stranded DNA endodeoxyribonuclease activity"/>
    <property type="evidence" value="ECO:0007669"/>
    <property type="project" value="UniProtKB-EC"/>
</dbReference>
<proteinExistence type="predicted"/>
<keyword evidence="1" id="KW-0540">Nuclease</keyword>
<feature type="domain" description="TNase-like" evidence="5">
    <location>
        <begin position="26"/>
        <end position="157"/>
    </location>
</feature>
<keyword evidence="6" id="KW-0614">Plasmid</keyword>
<dbReference type="PANTHER" id="PTHR12302">
    <property type="entry name" value="EBNA2 BINDING PROTEIN P100"/>
    <property type="match status" value="1"/>
</dbReference>
<dbReference type="InterPro" id="IPR035437">
    <property type="entry name" value="SNase_OB-fold_sf"/>
</dbReference>
<feature type="chain" id="PRO_5026311466" evidence="4">
    <location>
        <begin position="27"/>
        <end position="177"/>
    </location>
</feature>
<evidence type="ECO:0000256" key="4">
    <source>
        <dbReference type="SAM" id="SignalP"/>
    </source>
</evidence>
<reference evidence="6" key="1">
    <citation type="submission" date="2019-10" db="EMBL/GenBank/DDBJ databases">
        <title>Complete sequence of plasmid pUZ8002, used for conjugal plasmid transfer.</title>
        <authorList>
            <person name="Ruckert C."/>
            <person name="Thieme E."/>
            <person name="Busche T."/>
            <person name="Kalinowski J."/>
            <person name="Persicke M."/>
        </authorList>
    </citation>
    <scope>NUCLEOTIDE SEQUENCE</scope>
    <source>
        <plasmid evidence="6">pUZ8002</plasmid>
    </source>
</reference>
<dbReference type="InterPro" id="IPR016071">
    <property type="entry name" value="Staphylococal_nuclease_OB-fold"/>
</dbReference>
<dbReference type="RefSeq" id="WP_011205803.1">
    <property type="nucleotide sequence ID" value="NZ_BGLU01000028.1"/>
</dbReference>
<dbReference type="PANTHER" id="PTHR12302:SF3">
    <property type="entry name" value="SERINE_THREONINE-PROTEIN KINASE 31"/>
    <property type="match status" value="1"/>
</dbReference>
<dbReference type="InterPro" id="IPR002071">
    <property type="entry name" value="Thermonucl_AS"/>
</dbReference>
<keyword evidence="3 6" id="KW-0378">Hydrolase</keyword>
<dbReference type="SMR" id="A0A6G9HI88"/>
<dbReference type="Pfam" id="PF00565">
    <property type="entry name" value="SNase"/>
    <property type="match status" value="1"/>
</dbReference>
<dbReference type="SUPFAM" id="SSF50199">
    <property type="entry name" value="Staphylococcal nuclease"/>
    <property type="match status" value="1"/>
</dbReference>
<keyword evidence="2" id="KW-0255">Endonuclease</keyword>
<dbReference type="Gene3D" id="2.40.50.90">
    <property type="match status" value="1"/>
</dbReference>
<feature type="signal peptide" evidence="4">
    <location>
        <begin position="1"/>
        <end position="26"/>
    </location>
</feature>
<organism evidence="6">
    <name type="scientific">Escherichia coli</name>
    <dbReference type="NCBI Taxonomy" id="562"/>
    <lineage>
        <taxon>Bacteria</taxon>
        <taxon>Pseudomonadati</taxon>
        <taxon>Pseudomonadota</taxon>
        <taxon>Gammaproteobacteria</taxon>
        <taxon>Enterobacterales</taxon>
        <taxon>Enterobacteriaceae</taxon>
        <taxon>Escherichia</taxon>
    </lineage>
</organism>
<dbReference type="PROSITE" id="PS50830">
    <property type="entry name" value="TNASE_3"/>
    <property type="match status" value="1"/>
</dbReference>
<evidence type="ECO:0000313" key="6">
    <source>
        <dbReference type="EMBL" id="QIQ10414.1"/>
    </source>
</evidence>
<keyword evidence="4" id="KW-0732">Signal</keyword>
<dbReference type="GO" id="GO:0003676">
    <property type="term" value="F:nucleic acid binding"/>
    <property type="evidence" value="ECO:0007669"/>
    <property type="project" value="InterPro"/>
</dbReference>
<dbReference type="SMART" id="SM00318">
    <property type="entry name" value="SNc"/>
    <property type="match status" value="1"/>
</dbReference>
<dbReference type="PROSITE" id="PS01284">
    <property type="entry name" value="TNASE_2"/>
    <property type="match status" value="1"/>
</dbReference>
<name>A0A6G9HI88_ECOLX</name>
<geneLocation type="plasmid" evidence="6">
    <name>pUZ8002</name>
</geneLocation>
<dbReference type="CDD" id="cd00175">
    <property type="entry name" value="SNc"/>
    <property type="match status" value="1"/>
</dbReference>
<protein>
    <submittedName>
        <fullName evidence="6">Thermonuclease</fullName>
        <ecNumber evidence="6">3.1.31.1</ecNumber>
    </submittedName>
</protein>